<dbReference type="GeneID" id="28832616"/>
<feature type="chain" id="PRO_5008267589" evidence="3">
    <location>
        <begin position="30"/>
        <end position="764"/>
    </location>
</feature>
<keyword evidence="2" id="KW-1133">Transmembrane helix</keyword>
<feature type="compositionally biased region" description="Basic and acidic residues" evidence="1">
    <location>
        <begin position="606"/>
        <end position="617"/>
    </location>
</feature>
<dbReference type="Proteomes" id="UP000070700">
    <property type="component" value="Unassembled WGS sequence"/>
</dbReference>
<feature type="compositionally biased region" description="Polar residues" evidence="1">
    <location>
        <begin position="658"/>
        <end position="671"/>
    </location>
</feature>
<dbReference type="RefSeq" id="XP_018067165.1">
    <property type="nucleotide sequence ID" value="XM_018222890.1"/>
</dbReference>
<feature type="region of interest" description="Disordered" evidence="1">
    <location>
        <begin position="475"/>
        <end position="510"/>
    </location>
</feature>
<proteinExistence type="predicted"/>
<evidence type="ECO:0000256" key="1">
    <source>
        <dbReference type="SAM" id="MobiDB-lite"/>
    </source>
</evidence>
<dbReference type="KEGG" id="psco:LY89DRAFT_785387"/>
<feature type="region of interest" description="Disordered" evidence="1">
    <location>
        <begin position="546"/>
        <end position="572"/>
    </location>
</feature>
<evidence type="ECO:0000313" key="4">
    <source>
        <dbReference type="EMBL" id="KUJ12810.1"/>
    </source>
</evidence>
<protein>
    <submittedName>
        <fullName evidence="4">Uncharacterized protein</fullName>
    </submittedName>
</protein>
<feature type="region of interest" description="Disordered" evidence="1">
    <location>
        <begin position="585"/>
        <end position="690"/>
    </location>
</feature>
<keyword evidence="2" id="KW-0472">Membrane</keyword>
<feature type="transmembrane region" description="Helical" evidence="2">
    <location>
        <begin position="196"/>
        <end position="221"/>
    </location>
</feature>
<gene>
    <name evidence="4" type="ORF">LY89DRAFT_785387</name>
</gene>
<name>A0A194WY07_MOLSC</name>
<sequence length="764" mass="85144">MPDTMIRSSSSRSGWIILVFSLLLHAVYGSNSTCGALITYNQYTKIFQSAPSCLQQGCGAGNLTSMSSTCTSNSVCYPIWNILHDEYQQDWCSTCHEEDRACRIPGWPILNSTAACDMSPDTWLFKNEGCCTNGGNEMASLAAWIQTLCNGTWREQFTYYDGMALLDWEQYILPDNHTVASTNSTQAHCTSNKARYLGILGMENVVVVLVIIAYFFLTLWFSREDARNKRWVRGVKGILKPLKWVTLPFISAFKFVFRIKGSSGSTWPVIKTILLAILFAGIQLFFNFASAYVVKNAPGYEHVNVHLLAMLFCTRPRLGWIVCFLSSIPSTWVERYFNTQQSDVLSKGMMSIARVGISAAMGEVIMQLLGSFYMGKTVHVGVIRGLYKHNHLYPYWKGHQARDMYNGAILWAIALPAVVAVWVAVIVLLGLVMIFFGAIVAGWKEIKKVAKKQKSKIKKDSSSPEAKFFIPQTPTVHISEPPAHDSGHQTRPYDPDPNHATSEPSSVSLLEDDDGATHAIENAEDVYIPQYAPRMATVPRFSLSSPLQSHPINNNETNALEDPFVDPHPTQPVQDLARTDITAQNNTQTDQEQDITDPFPPQLRPGHRDSITHRPYSDEFDTTSPTTGLPHNPFANPTPLPKNPFSDPQSIRRRHTPHFSSNTAYQGVSTQDPDPEAENEKPKPPPWVHTPRNLEEWKPFILVLGILLGFVSYIAQWLFWSGFVNASDDRFCPPNTGVLGMVWVLAGVLGFGSVFGFSYPGAGG</sequence>
<keyword evidence="3" id="KW-0732">Signal</keyword>
<dbReference type="EMBL" id="KQ947423">
    <property type="protein sequence ID" value="KUJ12810.1"/>
    <property type="molecule type" value="Genomic_DNA"/>
</dbReference>
<feature type="transmembrane region" description="Helical" evidence="2">
    <location>
        <begin position="700"/>
        <end position="720"/>
    </location>
</feature>
<dbReference type="InParanoid" id="A0A194WY07"/>
<feature type="transmembrane region" description="Helical" evidence="2">
    <location>
        <begin position="409"/>
        <end position="442"/>
    </location>
</feature>
<dbReference type="OrthoDB" id="3525430at2759"/>
<feature type="transmembrane region" description="Helical" evidence="2">
    <location>
        <begin position="740"/>
        <end position="759"/>
    </location>
</feature>
<evidence type="ECO:0000256" key="3">
    <source>
        <dbReference type="SAM" id="SignalP"/>
    </source>
</evidence>
<evidence type="ECO:0000256" key="2">
    <source>
        <dbReference type="SAM" id="Phobius"/>
    </source>
</evidence>
<organism evidence="4 5">
    <name type="scientific">Mollisia scopiformis</name>
    <name type="common">Conifer needle endophyte fungus</name>
    <name type="synonym">Phialocephala scopiformis</name>
    <dbReference type="NCBI Taxonomy" id="149040"/>
    <lineage>
        <taxon>Eukaryota</taxon>
        <taxon>Fungi</taxon>
        <taxon>Dikarya</taxon>
        <taxon>Ascomycota</taxon>
        <taxon>Pezizomycotina</taxon>
        <taxon>Leotiomycetes</taxon>
        <taxon>Helotiales</taxon>
        <taxon>Mollisiaceae</taxon>
        <taxon>Mollisia</taxon>
    </lineage>
</organism>
<feature type="compositionally biased region" description="Basic and acidic residues" evidence="1">
    <location>
        <begin position="482"/>
        <end position="497"/>
    </location>
</feature>
<feature type="transmembrane region" description="Helical" evidence="2">
    <location>
        <begin position="355"/>
        <end position="374"/>
    </location>
</feature>
<feature type="signal peptide" evidence="3">
    <location>
        <begin position="1"/>
        <end position="29"/>
    </location>
</feature>
<reference evidence="4 5" key="1">
    <citation type="submission" date="2015-10" db="EMBL/GenBank/DDBJ databases">
        <title>Full genome of DAOMC 229536 Phialocephala scopiformis, a fungal endophyte of spruce producing the potent anti-insectan compound rugulosin.</title>
        <authorList>
            <consortium name="DOE Joint Genome Institute"/>
            <person name="Walker A.K."/>
            <person name="Frasz S.L."/>
            <person name="Seifert K.A."/>
            <person name="Miller J.D."/>
            <person name="Mondo S.J."/>
            <person name="Labutti K."/>
            <person name="Lipzen A."/>
            <person name="Dockter R."/>
            <person name="Kennedy M."/>
            <person name="Grigoriev I.V."/>
            <person name="Spatafora J.W."/>
        </authorList>
    </citation>
    <scope>NUCLEOTIDE SEQUENCE [LARGE SCALE GENOMIC DNA]</scope>
    <source>
        <strain evidence="4 5">CBS 120377</strain>
    </source>
</reference>
<keyword evidence="5" id="KW-1185">Reference proteome</keyword>
<dbReference type="AlphaFoldDB" id="A0A194WY07"/>
<feature type="compositionally biased region" description="Polar residues" evidence="1">
    <location>
        <begin position="499"/>
        <end position="508"/>
    </location>
</feature>
<accession>A0A194WY07</accession>
<evidence type="ECO:0000313" key="5">
    <source>
        <dbReference type="Proteomes" id="UP000070700"/>
    </source>
</evidence>
<keyword evidence="2" id="KW-0812">Transmembrane</keyword>
<feature type="compositionally biased region" description="Polar residues" evidence="1">
    <location>
        <begin position="546"/>
        <end position="558"/>
    </location>
</feature>
<feature type="transmembrane region" description="Helical" evidence="2">
    <location>
        <begin position="273"/>
        <end position="294"/>
    </location>
</feature>